<reference evidence="15 16" key="1">
    <citation type="submission" date="2015-01" db="EMBL/GenBank/DDBJ databases">
        <title>Evolution of Trichinella species and genotypes.</title>
        <authorList>
            <person name="Korhonen P.K."/>
            <person name="Edoardo P."/>
            <person name="Giuseppe L.R."/>
            <person name="Gasser R.B."/>
        </authorList>
    </citation>
    <scope>NUCLEOTIDE SEQUENCE [LARGE SCALE GENOMIC DNA]</scope>
    <source>
        <strain evidence="15">ISS37</strain>
    </source>
</reference>
<evidence type="ECO:0000256" key="1">
    <source>
        <dbReference type="ARBA" id="ARBA00004173"/>
    </source>
</evidence>
<evidence type="ECO:0000259" key="13">
    <source>
        <dbReference type="PROSITE" id="PS50067"/>
    </source>
</evidence>
<feature type="domain" description="Kinesin motor" evidence="13">
    <location>
        <begin position="448"/>
        <end position="766"/>
    </location>
</feature>
<feature type="compositionally biased region" description="Polar residues" evidence="12">
    <location>
        <begin position="1144"/>
        <end position="1177"/>
    </location>
</feature>
<evidence type="ECO:0000256" key="10">
    <source>
        <dbReference type="ARBA" id="ARBA00023212"/>
    </source>
</evidence>
<keyword evidence="16" id="KW-1185">Reference proteome</keyword>
<dbReference type="OrthoDB" id="3176171at2759"/>
<dbReference type="SMART" id="SM00387">
    <property type="entry name" value="HATPase_c"/>
    <property type="match status" value="1"/>
</dbReference>
<dbReference type="InterPro" id="IPR036890">
    <property type="entry name" value="HATPase_C_sf"/>
</dbReference>
<dbReference type="InterPro" id="IPR001752">
    <property type="entry name" value="Kinesin_motor_dom"/>
</dbReference>
<gene>
    <name evidence="15" type="primary">KIF14</name>
    <name evidence="15" type="ORF">T07_9985</name>
</gene>
<organism evidence="15 16">
    <name type="scientific">Trichinella nelsoni</name>
    <dbReference type="NCBI Taxonomy" id="6336"/>
    <lineage>
        <taxon>Eukaryota</taxon>
        <taxon>Metazoa</taxon>
        <taxon>Ecdysozoa</taxon>
        <taxon>Nematoda</taxon>
        <taxon>Enoplea</taxon>
        <taxon>Dorylaimia</taxon>
        <taxon>Trichinellida</taxon>
        <taxon>Trichinellidae</taxon>
        <taxon>Trichinella</taxon>
    </lineage>
</organism>
<evidence type="ECO:0000256" key="7">
    <source>
        <dbReference type="ARBA" id="ARBA00023054"/>
    </source>
</evidence>
<evidence type="ECO:0000256" key="12">
    <source>
        <dbReference type="SAM" id="MobiDB-lite"/>
    </source>
</evidence>
<keyword evidence="10" id="KW-0206">Cytoskeleton</keyword>
<dbReference type="GO" id="GO:0005739">
    <property type="term" value="C:mitochondrion"/>
    <property type="evidence" value="ECO:0007669"/>
    <property type="project" value="UniProtKB-SubCell"/>
</dbReference>
<dbReference type="Pfam" id="PF02518">
    <property type="entry name" value="HATPase_c"/>
    <property type="match status" value="1"/>
</dbReference>
<keyword evidence="5 11" id="KW-0547">Nucleotide-binding</keyword>
<dbReference type="InterPro" id="IPR009003">
    <property type="entry name" value="Peptidase_S1_PA"/>
</dbReference>
<keyword evidence="10" id="KW-0963">Cytoplasm</keyword>
<evidence type="ECO:0000256" key="5">
    <source>
        <dbReference type="ARBA" id="ARBA00022741"/>
    </source>
</evidence>
<dbReference type="Gene3D" id="3.40.850.10">
    <property type="entry name" value="Kinesin motor domain"/>
    <property type="match status" value="1"/>
</dbReference>
<dbReference type="GO" id="GO:0007018">
    <property type="term" value="P:microtubule-based movement"/>
    <property type="evidence" value="ECO:0007669"/>
    <property type="project" value="InterPro"/>
</dbReference>
<evidence type="ECO:0000313" key="15">
    <source>
        <dbReference type="EMBL" id="KRX26621.1"/>
    </source>
</evidence>
<name>A0A0V0SIM0_9BILA</name>
<dbReference type="InterPro" id="IPR018955">
    <property type="entry name" value="BCDHK/PDK_N"/>
</dbReference>
<comment type="subcellular location">
    <subcellularLocation>
        <location evidence="2">Cytoplasm</location>
        <location evidence="2">Cytoskeleton</location>
    </subcellularLocation>
    <subcellularLocation>
        <location evidence="1">Mitochondrion</location>
    </subcellularLocation>
</comment>
<dbReference type="InterPro" id="IPR036784">
    <property type="entry name" value="AK/P_DHK_N_sf"/>
</dbReference>
<evidence type="ECO:0000313" key="16">
    <source>
        <dbReference type="Proteomes" id="UP000054630"/>
    </source>
</evidence>
<dbReference type="SUPFAM" id="SSF49879">
    <property type="entry name" value="SMAD/FHA domain"/>
    <property type="match status" value="1"/>
</dbReference>
<dbReference type="EMBL" id="JYDL01000006">
    <property type="protein sequence ID" value="KRX26621.1"/>
    <property type="molecule type" value="Genomic_DNA"/>
</dbReference>
<comment type="caution">
    <text evidence="15">The sequence shown here is derived from an EMBL/GenBank/DDBJ whole genome shotgun (WGS) entry which is preliminary data.</text>
</comment>
<dbReference type="SMART" id="SM00129">
    <property type="entry name" value="KISc"/>
    <property type="match status" value="1"/>
</dbReference>
<dbReference type="PRINTS" id="PR00380">
    <property type="entry name" value="KINESINHEAVY"/>
</dbReference>
<keyword evidence="7" id="KW-0175">Coiled coil</keyword>
<dbReference type="Pfam" id="PF00225">
    <property type="entry name" value="Kinesin"/>
    <property type="match status" value="1"/>
</dbReference>
<dbReference type="Gene3D" id="2.60.200.20">
    <property type="match status" value="1"/>
</dbReference>
<dbReference type="InterPro" id="IPR036961">
    <property type="entry name" value="Kinesin_motor_dom_sf"/>
</dbReference>
<protein>
    <submittedName>
        <fullName evidence="15">Kinesin-like protein KIF14</fullName>
    </submittedName>
</protein>
<keyword evidence="9 11" id="KW-0505">Motor protein</keyword>
<feature type="binding site" evidence="11">
    <location>
        <begin position="532"/>
        <end position="539"/>
    </location>
    <ligand>
        <name>ATP</name>
        <dbReference type="ChEBI" id="CHEBI:30616"/>
    </ligand>
</feature>
<dbReference type="Proteomes" id="UP000054630">
    <property type="component" value="Unassembled WGS sequence"/>
</dbReference>
<dbReference type="SUPFAM" id="SSF50494">
    <property type="entry name" value="Trypsin-like serine proteases"/>
    <property type="match status" value="4"/>
</dbReference>
<dbReference type="InterPro" id="IPR003594">
    <property type="entry name" value="HATPase_dom"/>
</dbReference>
<dbReference type="GO" id="GO:0005524">
    <property type="term" value="F:ATP binding"/>
    <property type="evidence" value="ECO:0007669"/>
    <property type="project" value="UniProtKB-UniRule"/>
</dbReference>
<evidence type="ECO:0000256" key="4">
    <source>
        <dbReference type="ARBA" id="ARBA00022701"/>
    </source>
</evidence>
<dbReference type="InterPro" id="IPR005467">
    <property type="entry name" value="His_kinase_dom"/>
</dbReference>
<dbReference type="InterPro" id="IPR027417">
    <property type="entry name" value="P-loop_NTPase"/>
</dbReference>
<keyword evidence="4" id="KW-0493">Microtubule</keyword>
<dbReference type="SUPFAM" id="SSF69012">
    <property type="entry name" value="alpha-ketoacid dehydrogenase kinase, N-terminal domain"/>
    <property type="match status" value="1"/>
</dbReference>
<dbReference type="InterPro" id="IPR027640">
    <property type="entry name" value="Kinesin-like_fam"/>
</dbReference>
<comment type="similarity">
    <text evidence="11">Belongs to the TRAFAC class myosin-kinesin ATPase superfamily. Kinesin family.</text>
</comment>
<dbReference type="GO" id="GO:0005874">
    <property type="term" value="C:microtubule"/>
    <property type="evidence" value="ECO:0007669"/>
    <property type="project" value="UniProtKB-KW"/>
</dbReference>
<keyword evidence="6 11" id="KW-0067">ATP-binding</keyword>
<comment type="similarity">
    <text evidence="3">Belongs to the PDK/BCKDK protein kinase family.</text>
</comment>
<evidence type="ECO:0000256" key="2">
    <source>
        <dbReference type="ARBA" id="ARBA00004245"/>
    </source>
</evidence>
<dbReference type="Gene3D" id="3.30.565.10">
    <property type="entry name" value="Histidine kinase-like ATPase, C-terminal domain"/>
    <property type="match status" value="1"/>
</dbReference>
<feature type="region of interest" description="Disordered" evidence="12">
    <location>
        <begin position="1135"/>
        <end position="1177"/>
    </location>
</feature>
<accession>A0A0V0SIM0</accession>
<dbReference type="PANTHER" id="PTHR47968">
    <property type="entry name" value="CENTROMERE PROTEIN E"/>
    <property type="match status" value="1"/>
</dbReference>
<dbReference type="PROSITE" id="PS50109">
    <property type="entry name" value="HIS_KIN"/>
    <property type="match status" value="1"/>
</dbReference>
<dbReference type="Gene3D" id="2.40.10.10">
    <property type="entry name" value="Trypsin-like serine proteases"/>
    <property type="match status" value="3"/>
</dbReference>
<evidence type="ECO:0000259" key="14">
    <source>
        <dbReference type="PROSITE" id="PS50109"/>
    </source>
</evidence>
<evidence type="ECO:0000256" key="6">
    <source>
        <dbReference type="ARBA" id="ARBA00022840"/>
    </source>
</evidence>
<dbReference type="Gene3D" id="1.20.140.20">
    <property type="entry name" value="Alpha-ketoacid/pyruvate dehydrogenase kinase, N-terminal domain"/>
    <property type="match status" value="1"/>
</dbReference>
<dbReference type="SUPFAM" id="SSF55874">
    <property type="entry name" value="ATPase domain of HSP90 chaperone/DNA topoisomerase II/histidine kinase"/>
    <property type="match status" value="1"/>
</dbReference>
<evidence type="ECO:0000256" key="9">
    <source>
        <dbReference type="ARBA" id="ARBA00023175"/>
    </source>
</evidence>
<dbReference type="SUPFAM" id="SSF52540">
    <property type="entry name" value="P-loop containing nucleoside triphosphate hydrolases"/>
    <property type="match status" value="1"/>
</dbReference>
<sequence>MSVVNISQKEFSTCNLQLNKDKMRLTVLLRSVSQGLHRKIDSYSHYRPIALNLQQLLNFAKEGGQLESYTYLQKELLVRFANTMKEIECLPAVLQCTSSLKTVKSWFSESFSELLEFENAPPTEENFERQTSFCKFSMNFRYNGYCEPFGEATSIMRFAKLKNDGKHTCDRIDPDCNVAGVLEVEDEGKPIRIAYIPSHLFHITFELLKNALRAVVEHHGTKGTDSELPPVQVTIYKGKVDLSLKIHDEGGGIPRMAMDKLFAYHYTTAPKPVDRCPMAGLGYGLPLSRLYAWYFHGDMTVVSFEGFGTDACIYLKALAENANELLPLFNPAAKKFYENTSHSPWIRSPGHDIVDSGQNRFFPPLSTPDLPKKFFSNPFSECREKVTSASKNGKPYNGKTESLSSGEKALTNNAEITDGSCNLSITDEVGSLQNNIGSTEDNLENRSRICVAIRVRPVLETDPDKMPYCNRVVHVNQKLSSICIMKGKVGQEFKFSHCFDSHSQQEDIFNKLSEPLITQLLRGINCTLMAYGQTGSGKTYSMMGSSTKPGIIPRICEKLKIRLCENEPQILSKLKMSYYEIYNEKIYDLLADGDKSCSLKVREDPKTGAFVDGLRAIEVDKNADILHLIAVGNKRRMMAATRNNNHSSRSHVILSLKLVQNDSSNKILYSLLNLVDLAGSESGATSERLDETSSINKSLHCLGRVIQQLRDGSAHISYRDSVLTRLLKESLGGNALTTLLATVTPLHAHIEQTLNTLRYANFAREVVNYVQINEASTVNENQLVTAMLQSKLEYEHKIKELYMLLRMYKNNAVGQMNCDFESVSDSTVISEKTLTGDSITSLTAESEFDVEVLDSPYLLWLSSESDLNFSAISLPLKLGSNKIGCDSAVDIVVEGTMLSGVECTVFRSVEDVIHVVPEMGKELYVNGKQVTTLTMLNYGDRLCLAGEHFLKLCSMNTVPKLNPGELQDAKLEFLMAQNQRLILQLANAAAHDVREEINETDVNNTPSKANFATQTDSVENFQMVNKPLKFDFSHLLNHNLNALFDLELFVREANYLCKCWNVPYSYTVQCDPGFESEIPTLTVVMHNDIMKTDVDLSADYFSENWLILRSLQQSKKRNKFNDQMAKMFYQAKSGESVHQHQMPDPQTQSQSETATWEQSSENGTSESASILSEPSEQNRIVASETWDSFAERNSKNCTNSKTILDWFLLSARNFHGLLVNLLKNNESEGCYLSKRKKGQLLVGFQNLHIYGQVMAEMPNSFPESAFLIGQLDAAMNNCFAALLTFIQVIKNDEFVTNDKVNSVIRMLLKVFETVGCLCFVLPTVGASHTFKGDCSNCKLSESLYGALFKGLYNGFKKMAAVVGNMIDSENSHVQRGQRETLRRMCVFNSIEKLRRVLKECKRNSEYTNQAICKIAFRIIRPMMHSVSSTAGFSDPAFRAEAVFNLEQLTLDLECTISESMKQTCWNVELFSCGDGSTLDDVTSFLLVFYAESVEGLFVDCIGVLIPSRNSTSHTDIAVTSRYCLEHENIENTKVMTYESFNQNYETGFVNKISDIFVSDKNDANRAKWQAPPNIAIIKLRMPIAFHYNVKPICLPEVNEMITFEHRCFFYRFSRIGYTVSYFMPLGMKFLPHWYCKRIIGSSKLHSSTQLCCEERNLYSTLHTEFMYNMVPDGSSLICRKHNTFYLFGVQDWMWFPKPRSYTRTIVIFTAISAFTDSSNCGRSGLAGGVLAYTMIFFGEAEGRMFVDCIGLLVPSSNSSYSDTVVTSRYCVQFKSGTNRSRTQPPPNISLIKMRLPILNSFYIQPVCLPAEYDYPSNEQQCVYYRFYFVGGAKITFIPISMKQITDEQCKSIIGNSRKDNVSQMCFEEQGPFALLNAEFVESLFCGPANHIEDIGSYTVIFYGETSEGVFIDCTGMLIPSLNSNETHTDTVITTRYCLQSENHNNIKVLPMILFQLMGPHGNNKISRIYLPNKNVTRRSKTQPQPNIAIVKLRNSFRISSYCLPLCLPEQNEMLPPSISNCIFYRFAEFDDVIAFLALKMNILSHQRCKSTIRNVKIDSSSQICGEEQSNDTDLDTDYHKDMILEGFPLICLKNERAYLYGVQDWLRTTKADHLSSYYFQKSSAFCGLEYDITSSDSYLVLFYGRTQEGIFIDCVGAIVPSNTNYSYSDTIITSRNCINPNEVNSTRVLPFLSYNHDNYTDGYKIHRVIFSTHNSSSGRVQKQNIAVVKLRSAIAFGPSISPLCLPNEGDFLTEDSECSFFEIHQVTSDAFYMVDEGIPLICTVENIHYLFGIKDWTKIFKPNKHLPPLVIFSALVPNLKIINNFETLLNDTSNTTLSEGVVLT</sequence>
<dbReference type="InterPro" id="IPR008984">
    <property type="entry name" value="SMAD_FHA_dom_sf"/>
</dbReference>
<evidence type="ECO:0000256" key="8">
    <source>
        <dbReference type="ARBA" id="ARBA00023128"/>
    </source>
</evidence>
<dbReference type="PANTHER" id="PTHR47968:SF36">
    <property type="entry name" value="KINESIN HEAVY CHAIN ISOFORM X1"/>
    <property type="match status" value="1"/>
</dbReference>
<dbReference type="CDD" id="cd00106">
    <property type="entry name" value="KISc"/>
    <property type="match status" value="1"/>
</dbReference>
<evidence type="ECO:0000256" key="3">
    <source>
        <dbReference type="ARBA" id="ARBA00006155"/>
    </source>
</evidence>
<dbReference type="Pfam" id="PF10436">
    <property type="entry name" value="BCDHK_Adom3"/>
    <property type="match status" value="1"/>
</dbReference>
<feature type="domain" description="Histidine kinase" evidence="14">
    <location>
        <begin position="197"/>
        <end position="319"/>
    </location>
</feature>
<dbReference type="InterPro" id="IPR043504">
    <property type="entry name" value="Peptidase_S1_PA_chymotrypsin"/>
</dbReference>
<keyword evidence="8" id="KW-0496">Mitochondrion</keyword>
<evidence type="ECO:0000256" key="11">
    <source>
        <dbReference type="PROSITE-ProRule" id="PRU00283"/>
    </source>
</evidence>
<proteinExistence type="inferred from homology"/>
<dbReference type="PROSITE" id="PS50067">
    <property type="entry name" value="KINESIN_MOTOR_2"/>
    <property type="match status" value="1"/>
</dbReference>
<dbReference type="GO" id="GO:0003777">
    <property type="term" value="F:microtubule motor activity"/>
    <property type="evidence" value="ECO:0007669"/>
    <property type="project" value="InterPro"/>
</dbReference>
<dbReference type="GO" id="GO:0008017">
    <property type="term" value="F:microtubule binding"/>
    <property type="evidence" value="ECO:0007669"/>
    <property type="project" value="InterPro"/>
</dbReference>
<dbReference type="STRING" id="6336.A0A0V0SIM0"/>